<dbReference type="PANTHER" id="PTHR11571">
    <property type="entry name" value="GLUTATHIONE S-TRANSFERASE"/>
    <property type="match status" value="1"/>
</dbReference>
<reference evidence="2" key="1">
    <citation type="journal article" date="2023" name="PLoS Negl. Trop. Dis.">
        <title>A genome sequence for Biomphalaria pfeifferi, the major vector snail for the human-infecting parasite Schistosoma mansoni.</title>
        <authorList>
            <person name="Bu L."/>
            <person name="Lu L."/>
            <person name="Laidemitt M.R."/>
            <person name="Zhang S.M."/>
            <person name="Mutuku M."/>
            <person name="Mkoji G."/>
            <person name="Steinauer M."/>
            <person name="Loker E.S."/>
        </authorList>
    </citation>
    <scope>NUCLEOTIDE SEQUENCE</scope>
    <source>
        <strain evidence="2">KasaAsao</strain>
    </source>
</reference>
<dbReference type="GO" id="GO:0006749">
    <property type="term" value="P:glutathione metabolic process"/>
    <property type="evidence" value="ECO:0007669"/>
    <property type="project" value="TreeGrafter"/>
</dbReference>
<accession>A0AAD8F4F3</accession>
<dbReference type="AlphaFoldDB" id="A0AAD8F4F3"/>
<protein>
    <submittedName>
        <fullName evidence="2">Glutathione S-transferase 6</fullName>
    </submittedName>
</protein>
<dbReference type="InterPro" id="IPR004045">
    <property type="entry name" value="Glutathione_S-Trfase_N"/>
</dbReference>
<dbReference type="CDD" id="cd03039">
    <property type="entry name" value="GST_N_Sigma_like"/>
    <property type="match status" value="1"/>
</dbReference>
<dbReference type="InterPro" id="IPR040079">
    <property type="entry name" value="Glutathione_S-Trfase"/>
</dbReference>
<feature type="domain" description="GST N-terminal" evidence="1">
    <location>
        <begin position="1"/>
        <end position="76"/>
    </location>
</feature>
<dbReference type="PROSITE" id="PS50404">
    <property type="entry name" value="GST_NTER"/>
    <property type="match status" value="1"/>
</dbReference>
<feature type="non-terminal residue" evidence="2">
    <location>
        <position position="1"/>
    </location>
</feature>
<reference evidence="2" key="2">
    <citation type="submission" date="2023-04" db="EMBL/GenBank/DDBJ databases">
        <authorList>
            <person name="Bu L."/>
            <person name="Lu L."/>
            <person name="Laidemitt M.R."/>
            <person name="Zhang S.M."/>
            <person name="Mutuku M."/>
            <person name="Mkoji G."/>
            <person name="Steinauer M."/>
            <person name="Loker E.S."/>
        </authorList>
    </citation>
    <scope>NUCLEOTIDE SEQUENCE</scope>
    <source>
        <strain evidence="2">KasaAsao</strain>
        <tissue evidence="2">Whole Snail</tissue>
    </source>
</reference>
<comment type="caution">
    <text evidence="2">The sequence shown here is derived from an EMBL/GenBank/DDBJ whole genome shotgun (WGS) entry which is preliminary data.</text>
</comment>
<dbReference type="Pfam" id="PF02798">
    <property type="entry name" value="GST_N"/>
    <property type="match status" value="1"/>
</dbReference>
<evidence type="ECO:0000313" key="2">
    <source>
        <dbReference type="EMBL" id="KAK0050283.1"/>
    </source>
</evidence>
<dbReference type="SFLD" id="SFLDS00019">
    <property type="entry name" value="Glutathione_Transferase_(cytos"/>
    <property type="match status" value="1"/>
</dbReference>
<dbReference type="InterPro" id="IPR050213">
    <property type="entry name" value="GST_superfamily"/>
</dbReference>
<name>A0AAD8F4F3_BIOPF</name>
<dbReference type="SUPFAM" id="SSF52833">
    <property type="entry name" value="Thioredoxin-like"/>
    <property type="match status" value="1"/>
</dbReference>
<dbReference type="PANTHER" id="PTHR11571:SF150">
    <property type="entry name" value="GLUTATHIONE S-TRANSFERASE"/>
    <property type="match status" value="1"/>
</dbReference>
<sequence length="111" mass="12748">MKLIYFDFRARAEVSRLLLAAGGREHEDVRISESQWSEEKKKMPFGQVPVLQIGHRVFAQSVAIETYLARKLGLYGQTNIDGLMIDQVVQLNQEFRAKAITAIKEQDINRK</sequence>
<organism evidence="2 3">
    <name type="scientific">Biomphalaria pfeifferi</name>
    <name type="common">Bloodfluke planorb</name>
    <name type="synonym">Freshwater snail</name>
    <dbReference type="NCBI Taxonomy" id="112525"/>
    <lineage>
        <taxon>Eukaryota</taxon>
        <taxon>Metazoa</taxon>
        <taxon>Spiralia</taxon>
        <taxon>Lophotrochozoa</taxon>
        <taxon>Mollusca</taxon>
        <taxon>Gastropoda</taxon>
        <taxon>Heterobranchia</taxon>
        <taxon>Euthyneura</taxon>
        <taxon>Panpulmonata</taxon>
        <taxon>Hygrophila</taxon>
        <taxon>Lymnaeoidea</taxon>
        <taxon>Planorbidae</taxon>
        <taxon>Biomphalaria</taxon>
    </lineage>
</organism>
<dbReference type="GO" id="GO:0004364">
    <property type="term" value="F:glutathione transferase activity"/>
    <property type="evidence" value="ECO:0007669"/>
    <property type="project" value="TreeGrafter"/>
</dbReference>
<keyword evidence="3" id="KW-1185">Reference proteome</keyword>
<dbReference type="InterPro" id="IPR036249">
    <property type="entry name" value="Thioredoxin-like_sf"/>
</dbReference>
<gene>
    <name evidence="2" type="ORF">Bpfe_020344</name>
</gene>
<dbReference type="EMBL" id="JASAOG010000116">
    <property type="protein sequence ID" value="KAK0050283.1"/>
    <property type="molecule type" value="Genomic_DNA"/>
</dbReference>
<proteinExistence type="predicted"/>
<dbReference type="Proteomes" id="UP001233172">
    <property type="component" value="Unassembled WGS sequence"/>
</dbReference>
<dbReference type="Gene3D" id="1.20.1050.130">
    <property type="match status" value="1"/>
</dbReference>
<evidence type="ECO:0000313" key="3">
    <source>
        <dbReference type="Proteomes" id="UP001233172"/>
    </source>
</evidence>
<evidence type="ECO:0000259" key="1">
    <source>
        <dbReference type="PROSITE" id="PS50404"/>
    </source>
</evidence>